<evidence type="ECO:0000256" key="1">
    <source>
        <dbReference type="SAM" id="SignalP"/>
    </source>
</evidence>
<feature type="chain" id="PRO_5044584686" evidence="1">
    <location>
        <begin position="24"/>
        <end position="106"/>
    </location>
</feature>
<keyword evidence="1" id="KW-0732">Signal</keyword>
<name>A0A347U517_9BACT</name>
<protein>
    <submittedName>
        <fullName evidence="3">Cytochrome C</fullName>
    </submittedName>
</protein>
<accession>A0A347U517</accession>
<evidence type="ECO:0000313" key="4">
    <source>
        <dbReference type="Proteomes" id="UP000262582"/>
    </source>
</evidence>
<proteinExistence type="predicted"/>
<dbReference type="Proteomes" id="UP000262582">
    <property type="component" value="Chromosome"/>
</dbReference>
<sequence length="106" mass="11495">MKLLKLVIASTLALSVASTSLSADAVKGQKFFSKLLKEPCGMTGAKFAAKHTQEEWKQIKESGKFEEEIIKICPNVKAGDVKESAIEHIFDFSVEFASDSGNVPSC</sequence>
<dbReference type="OrthoDB" id="5334626at2"/>
<dbReference type="KEGG" id="aell:AELL_0240"/>
<evidence type="ECO:0000313" key="2">
    <source>
        <dbReference type="EMBL" id="AXX93945.1"/>
    </source>
</evidence>
<reference evidence="3 5" key="1">
    <citation type="submission" date="2017-09" db="EMBL/GenBank/DDBJ databases">
        <title>Genomics of the genus Arcobacter.</title>
        <authorList>
            <person name="Perez-Cataluna A."/>
            <person name="Figueras M.J."/>
            <person name="Salas-Masso N."/>
        </authorList>
    </citation>
    <scope>NUCLEOTIDE SEQUENCE [LARGE SCALE GENOMIC DNA]</scope>
    <source>
        <strain evidence="3 5">CECT 7837</strain>
    </source>
</reference>
<dbReference type="RefSeq" id="WP_118916191.1">
    <property type="nucleotide sequence ID" value="NZ_CP032097.1"/>
</dbReference>
<feature type="signal peptide" evidence="1">
    <location>
        <begin position="1"/>
        <end position="23"/>
    </location>
</feature>
<dbReference type="EMBL" id="CP032097">
    <property type="protein sequence ID" value="AXX93945.1"/>
    <property type="molecule type" value="Genomic_DNA"/>
</dbReference>
<gene>
    <name evidence="2" type="ORF">AELL_0240</name>
    <name evidence="3" type="ORF">CP962_01635</name>
</gene>
<keyword evidence="4" id="KW-1185">Reference proteome</keyword>
<evidence type="ECO:0000313" key="5">
    <source>
        <dbReference type="Proteomes" id="UP000290588"/>
    </source>
</evidence>
<dbReference type="AlphaFoldDB" id="A0A347U517"/>
<reference evidence="2 4" key="2">
    <citation type="submission" date="2018-08" db="EMBL/GenBank/DDBJ databases">
        <title>Complete genome of the Arcobacter ellisii type strain LMG 26155.</title>
        <authorList>
            <person name="Miller W.G."/>
            <person name="Yee E."/>
            <person name="Bono J.L."/>
        </authorList>
    </citation>
    <scope>NUCLEOTIDE SEQUENCE [LARGE SCALE GENOMIC DNA]</scope>
    <source>
        <strain evidence="2 4">LMG 26155</strain>
    </source>
</reference>
<dbReference type="EMBL" id="NXIG01000001">
    <property type="protein sequence ID" value="RXI33137.1"/>
    <property type="molecule type" value="Genomic_DNA"/>
</dbReference>
<organism evidence="3 5">
    <name type="scientific">Arcobacter ellisii</name>
    <dbReference type="NCBI Taxonomy" id="913109"/>
    <lineage>
        <taxon>Bacteria</taxon>
        <taxon>Pseudomonadati</taxon>
        <taxon>Campylobacterota</taxon>
        <taxon>Epsilonproteobacteria</taxon>
        <taxon>Campylobacterales</taxon>
        <taxon>Arcobacteraceae</taxon>
        <taxon>Arcobacter</taxon>
    </lineage>
</organism>
<dbReference type="Proteomes" id="UP000290588">
    <property type="component" value="Unassembled WGS sequence"/>
</dbReference>
<evidence type="ECO:0000313" key="3">
    <source>
        <dbReference type="EMBL" id="RXI33137.1"/>
    </source>
</evidence>